<evidence type="ECO:0000256" key="1">
    <source>
        <dbReference type="SAM" id="Phobius"/>
    </source>
</evidence>
<feature type="domain" description="DUF6570" evidence="2">
    <location>
        <begin position="3"/>
        <end position="66"/>
    </location>
</feature>
<gene>
    <name evidence="3" type="ORF">DERYTH_LOCUS20821</name>
</gene>
<dbReference type="AlphaFoldDB" id="A0A9N9JMR4"/>
<evidence type="ECO:0000313" key="4">
    <source>
        <dbReference type="Proteomes" id="UP000789405"/>
    </source>
</evidence>
<keyword evidence="1" id="KW-0812">Transmembrane</keyword>
<dbReference type="Proteomes" id="UP000789405">
    <property type="component" value="Unassembled WGS sequence"/>
</dbReference>
<comment type="caution">
    <text evidence="3">The sequence shown here is derived from an EMBL/GenBank/DDBJ whole genome shotgun (WGS) entry which is preliminary data.</text>
</comment>
<keyword evidence="4" id="KW-1185">Reference proteome</keyword>
<proteinExistence type="predicted"/>
<feature type="non-terminal residue" evidence="3">
    <location>
        <position position="72"/>
    </location>
</feature>
<keyword evidence="1" id="KW-1133">Transmembrane helix</keyword>
<dbReference type="OrthoDB" id="2448314at2759"/>
<evidence type="ECO:0000259" key="2">
    <source>
        <dbReference type="Pfam" id="PF20209"/>
    </source>
</evidence>
<protein>
    <submittedName>
        <fullName evidence="3">3912_t:CDS:1</fullName>
    </submittedName>
</protein>
<accession>A0A9N9JMR4</accession>
<keyword evidence="1" id="KW-0472">Membrane</keyword>
<evidence type="ECO:0000313" key="3">
    <source>
        <dbReference type="EMBL" id="CAG8788056.1"/>
    </source>
</evidence>
<feature type="transmembrane region" description="Helical" evidence="1">
    <location>
        <begin position="20"/>
        <end position="39"/>
    </location>
</feature>
<dbReference type="EMBL" id="CAJVPY010025320">
    <property type="protein sequence ID" value="CAG8788056.1"/>
    <property type="molecule type" value="Genomic_DNA"/>
</dbReference>
<name>A0A9N9JMR4_9GLOM</name>
<dbReference type="InterPro" id="IPR046700">
    <property type="entry name" value="DUF6570"/>
</dbReference>
<dbReference type="Pfam" id="PF20209">
    <property type="entry name" value="DUF6570"/>
    <property type="match status" value="1"/>
</dbReference>
<reference evidence="3" key="1">
    <citation type="submission" date="2021-06" db="EMBL/GenBank/DDBJ databases">
        <authorList>
            <person name="Kallberg Y."/>
            <person name="Tangrot J."/>
            <person name="Rosling A."/>
        </authorList>
    </citation>
    <scope>NUCLEOTIDE SEQUENCE</scope>
    <source>
        <strain evidence="3">MA453B</strain>
    </source>
</reference>
<organism evidence="3 4">
    <name type="scientific">Dentiscutata erythropus</name>
    <dbReference type="NCBI Taxonomy" id="1348616"/>
    <lineage>
        <taxon>Eukaryota</taxon>
        <taxon>Fungi</taxon>
        <taxon>Fungi incertae sedis</taxon>
        <taxon>Mucoromycota</taxon>
        <taxon>Glomeromycotina</taxon>
        <taxon>Glomeromycetes</taxon>
        <taxon>Diversisporales</taxon>
        <taxon>Gigasporaceae</taxon>
        <taxon>Dentiscutata</taxon>
    </lineage>
</organism>
<sequence length="72" mass="8508">MNPDDVSKKLHGLTEIEEILIAQIFFVILVYCFCESQYIYHSNVINFPQDVLKFIARLFWNLSSLDILVVYH</sequence>